<reference evidence="2 3" key="1">
    <citation type="submission" date="2020-11" db="EMBL/GenBank/DDBJ databases">
        <authorList>
            <person name="Wallbank WR R."/>
            <person name="Pardo Diaz C."/>
            <person name="Kozak K."/>
            <person name="Martin S."/>
            <person name="Jiggins C."/>
            <person name="Moest M."/>
            <person name="Warren A I."/>
            <person name="Generalovic N T."/>
            <person name="Byers J.R.P. K."/>
            <person name="Montejo-Kovacevich G."/>
            <person name="Yen C E."/>
        </authorList>
    </citation>
    <scope>NUCLEOTIDE SEQUENCE [LARGE SCALE GENOMIC DNA]</scope>
</reference>
<gene>
    <name evidence="2" type="ORF">HERILL_LOCUS7920</name>
</gene>
<feature type="chain" id="PRO_5030706769" evidence="1">
    <location>
        <begin position="23"/>
        <end position="175"/>
    </location>
</feature>
<dbReference type="EMBL" id="LR899011">
    <property type="protein sequence ID" value="CAD7085054.1"/>
    <property type="molecule type" value="Genomic_DNA"/>
</dbReference>
<accession>A0A7R8YU72</accession>
<protein>
    <submittedName>
        <fullName evidence="2">Uncharacterized protein</fullName>
    </submittedName>
</protein>
<name>A0A7R8YU72_HERIL</name>
<dbReference type="InterPro" id="IPR031734">
    <property type="entry name" value="MBF2"/>
</dbReference>
<keyword evidence="3" id="KW-1185">Reference proteome</keyword>
<keyword evidence="1" id="KW-0732">Signal</keyword>
<organism evidence="2 3">
    <name type="scientific">Hermetia illucens</name>
    <name type="common">Black soldier fly</name>
    <dbReference type="NCBI Taxonomy" id="343691"/>
    <lineage>
        <taxon>Eukaryota</taxon>
        <taxon>Metazoa</taxon>
        <taxon>Ecdysozoa</taxon>
        <taxon>Arthropoda</taxon>
        <taxon>Hexapoda</taxon>
        <taxon>Insecta</taxon>
        <taxon>Pterygota</taxon>
        <taxon>Neoptera</taxon>
        <taxon>Endopterygota</taxon>
        <taxon>Diptera</taxon>
        <taxon>Brachycera</taxon>
        <taxon>Stratiomyomorpha</taxon>
        <taxon>Stratiomyidae</taxon>
        <taxon>Hermetiinae</taxon>
        <taxon>Hermetia</taxon>
    </lineage>
</organism>
<feature type="signal peptide" evidence="1">
    <location>
        <begin position="1"/>
        <end position="22"/>
    </location>
</feature>
<dbReference type="OrthoDB" id="8192785at2759"/>
<proteinExistence type="predicted"/>
<evidence type="ECO:0000313" key="2">
    <source>
        <dbReference type="EMBL" id="CAD7085054.1"/>
    </source>
</evidence>
<dbReference type="Pfam" id="PF15868">
    <property type="entry name" value="MBF2"/>
    <property type="match status" value="1"/>
</dbReference>
<dbReference type="Proteomes" id="UP000594454">
    <property type="component" value="Chromosome 3"/>
</dbReference>
<sequence>MSLRLEIIYFTQFLLFVALVRSHPVINNAPLNVVVNNTNYIDRNVTKNRVISHSVTEFQPPPLPKGNFPQNDVEYGNCVGNHQIVHNENIQVENFQQSTIDGVFEIYIDAPIKITCLKVQDKMPPGTGAEVSLKDGGPGYNWFFLNVKGKYARGMNMVVTAYGVPDYKKLRFKLN</sequence>
<dbReference type="OMA" id="CANIYDE"/>
<evidence type="ECO:0000256" key="1">
    <source>
        <dbReference type="SAM" id="SignalP"/>
    </source>
</evidence>
<evidence type="ECO:0000313" key="3">
    <source>
        <dbReference type="Proteomes" id="UP000594454"/>
    </source>
</evidence>
<dbReference type="InParanoid" id="A0A7R8YU72"/>
<dbReference type="AlphaFoldDB" id="A0A7R8YU72"/>